<dbReference type="PANTHER" id="PTHR10796:SF92">
    <property type="entry name" value="PATCHED-RELATED, ISOFORM A"/>
    <property type="match status" value="1"/>
</dbReference>
<keyword evidence="3" id="KW-1133">Transmembrane helix</keyword>
<organism evidence="5 6">
    <name type="scientific">Seminavis robusta</name>
    <dbReference type="NCBI Taxonomy" id="568900"/>
    <lineage>
        <taxon>Eukaryota</taxon>
        <taxon>Sar</taxon>
        <taxon>Stramenopiles</taxon>
        <taxon>Ochrophyta</taxon>
        <taxon>Bacillariophyta</taxon>
        <taxon>Bacillariophyceae</taxon>
        <taxon>Bacillariophycidae</taxon>
        <taxon>Naviculales</taxon>
        <taxon>Naviculaceae</taxon>
        <taxon>Seminavis</taxon>
    </lineage>
</organism>
<feature type="domain" description="SSD" evidence="4">
    <location>
        <begin position="209"/>
        <end position="367"/>
    </location>
</feature>
<sequence length="996" mass="111882">MLTPLGSRPQLHAEWIAAPTEPFGVHPVRLLQIVLHNHGANVLLDIKQTRRVLQTVDRIRTTHGYEELCQQGIYRNFDNQITCRIFSVSGFWNDHSLDHFDDTVSTTQELHQIISGPTFADGSPVLHDSIVGNYQRNNNNTLITFAQSFLVRLEIPDTDDTNAFESKLLGGLDELRREWMMDDTDPVLTMDFMTVFAYQLEALVNVIGDLYLVAFSALLMVGFTCLLFYKRNPSESRMLLGVASVTTICCSLMAGNGLMFLMGVPYSLIHQMLPFVIFGIGLDDTFIITGAYFRTDPQAHVQDRIRTTMQEVGWSISVTTLTTVFAFSLGYFTSSFPGVHWLCLSAMATISIDFYFQITFFVALLVLDEQRVQAKHKDCCFWIPLVVEDTTPQEQQDDDMLVLHAKNIVDVDELLELEEEEEEELEEEEEEQIKKVSTKDNVTSSSTTEKTLAADEMERNDVVHKGESMGHESGENNHEDSPVDTRPIPERIMSRYADILLCPKTKVLVLAVFATFFAYCCWSVTCLTQEFDVGDYVRDDSYLKNVFTSLHEYSSVVRPMALYFRHVDQSSPAMQQQMIDYVEAMEALPQVLALEEDDNNLTSSTLEAGFTGGVDKIRPFCWVRDFQQLEQLLVDQPPIVLATFQNMTFNEKLDFALSDKILREVYGQDIIRDDEGNILASRCFLFLQDLDLKDVEAQIDMLFDQRSVSESQPVNQQIHHQHDWAFFAHDELFGYWEAYAVSVQELWFTIVAGVIAVTFIAFVFVPHWTGAFLICPLIVILYINMLGSLQNLGLHINGFTYVCVVVSIGLLVDFLIHVLLRYFECPPGLTRDERVKQTLETMGASILIGGTTTFLAVIPLAISSLKIFQTVFNAFFAMVALGVTHGLILLPVVLSLIGPTTNVDHNMSTGGGDNAEDPSSKDDKDLQGSPASALTWATSASFVDPVDVDNMNLHVETLKVIAEASEHSEESLEDMGSERSAESDIFPSSTISEASA</sequence>
<gene>
    <name evidence="5" type="ORF">SEMRO_145_G067300.1</name>
</gene>
<evidence type="ECO:0000256" key="1">
    <source>
        <dbReference type="ARBA" id="ARBA00005585"/>
    </source>
</evidence>
<feature type="transmembrane region" description="Helical" evidence="3">
    <location>
        <begin position="272"/>
        <end position="293"/>
    </location>
</feature>
<dbReference type="SUPFAM" id="SSF82866">
    <property type="entry name" value="Multidrug efflux transporter AcrB transmembrane domain"/>
    <property type="match status" value="2"/>
</dbReference>
<evidence type="ECO:0000259" key="4">
    <source>
        <dbReference type="PROSITE" id="PS50156"/>
    </source>
</evidence>
<name>A0A9N8DGE7_9STRA</name>
<dbReference type="Proteomes" id="UP001153069">
    <property type="component" value="Unassembled WGS sequence"/>
</dbReference>
<dbReference type="InterPro" id="IPR053958">
    <property type="entry name" value="HMGCR/SNAP/NPC1-like_SSD"/>
</dbReference>
<evidence type="ECO:0000256" key="2">
    <source>
        <dbReference type="SAM" id="MobiDB-lite"/>
    </source>
</evidence>
<dbReference type="GO" id="GO:0016020">
    <property type="term" value="C:membrane"/>
    <property type="evidence" value="ECO:0007669"/>
    <property type="project" value="InterPro"/>
</dbReference>
<protein>
    <submittedName>
        <fullName evidence="5">Protein patched homolog 1</fullName>
    </submittedName>
</protein>
<dbReference type="Gene3D" id="1.20.1640.10">
    <property type="entry name" value="Multidrug efflux transporter AcrB transmembrane domain"/>
    <property type="match status" value="2"/>
</dbReference>
<feature type="transmembrane region" description="Helical" evidence="3">
    <location>
        <begin position="210"/>
        <end position="229"/>
    </location>
</feature>
<evidence type="ECO:0000313" key="5">
    <source>
        <dbReference type="EMBL" id="CAB9502757.1"/>
    </source>
</evidence>
<feature type="transmembrane region" description="Helical" evidence="3">
    <location>
        <begin position="314"/>
        <end position="333"/>
    </location>
</feature>
<dbReference type="InterPro" id="IPR001036">
    <property type="entry name" value="Acrflvin-R"/>
</dbReference>
<feature type="compositionally biased region" description="Basic and acidic residues" evidence="2">
    <location>
        <begin position="452"/>
        <end position="486"/>
    </location>
</feature>
<feature type="transmembrane region" description="Helical" evidence="3">
    <location>
        <begin position="772"/>
        <end position="792"/>
    </location>
</feature>
<feature type="compositionally biased region" description="Polar residues" evidence="2">
    <location>
        <begin position="986"/>
        <end position="996"/>
    </location>
</feature>
<keyword evidence="3" id="KW-0812">Transmembrane</keyword>
<evidence type="ECO:0000256" key="3">
    <source>
        <dbReference type="SAM" id="Phobius"/>
    </source>
</evidence>
<feature type="region of interest" description="Disordered" evidence="2">
    <location>
        <begin position="905"/>
        <end position="929"/>
    </location>
</feature>
<feature type="transmembrane region" description="Helical" evidence="3">
    <location>
        <begin position="339"/>
        <end position="367"/>
    </location>
</feature>
<dbReference type="InterPro" id="IPR000731">
    <property type="entry name" value="SSD"/>
</dbReference>
<feature type="compositionally biased region" description="Basic and acidic residues" evidence="2">
    <location>
        <begin position="964"/>
        <end position="982"/>
    </location>
</feature>
<comment type="caution">
    <text evidence="5">The sequence shown here is derived from an EMBL/GenBank/DDBJ whole genome shotgun (WGS) entry which is preliminary data.</text>
</comment>
<dbReference type="PRINTS" id="PR00702">
    <property type="entry name" value="ACRIFLAVINRP"/>
</dbReference>
<dbReference type="PROSITE" id="PS50156">
    <property type="entry name" value="SSD"/>
    <property type="match status" value="1"/>
</dbReference>
<feature type="transmembrane region" description="Helical" evidence="3">
    <location>
        <begin position="841"/>
        <end position="862"/>
    </location>
</feature>
<evidence type="ECO:0000313" key="6">
    <source>
        <dbReference type="Proteomes" id="UP001153069"/>
    </source>
</evidence>
<feature type="compositionally biased region" description="Polar residues" evidence="2">
    <location>
        <begin position="439"/>
        <end position="450"/>
    </location>
</feature>
<reference evidence="5" key="1">
    <citation type="submission" date="2020-06" db="EMBL/GenBank/DDBJ databases">
        <authorList>
            <consortium name="Plant Systems Biology data submission"/>
        </authorList>
    </citation>
    <scope>NUCLEOTIDE SEQUENCE</scope>
    <source>
        <strain evidence="5">D6</strain>
    </source>
</reference>
<dbReference type="InterPro" id="IPR051697">
    <property type="entry name" value="Patched_domain-protein"/>
</dbReference>
<keyword evidence="3" id="KW-0472">Membrane</keyword>
<dbReference type="Pfam" id="PF12349">
    <property type="entry name" value="Sterol-sensing"/>
    <property type="match status" value="1"/>
</dbReference>
<proteinExistence type="inferred from homology"/>
<feature type="compositionally biased region" description="Acidic residues" evidence="2">
    <location>
        <begin position="418"/>
        <end position="431"/>
    </location>
</feature>
<dbReference type="EMBL" id="CAICTM010000144">
    <property type="protein sequence ID" value="CAB9502757.1"/>
    <property type="molecule type" value="Genomic_DNA"/>
</dbReference>
<dbReference type="GO" id="GO:0022857">
    <property type="term" value="F:transmembrane transporter activity"/>
    <property type="evidence" value="ECO:0007669"/>
    <property type="project" value="InterPro"/>
</dbReference>
<comment type="similarity">
    <text evidence="1">Belongs to the patched family.</text>
</comment>
<accession>A0A9N8DGE7</accession>
<keyword evidence="6" id="KW-1185">Reference proteome</keyword>
<dbReference type="OrthoDB" id="190529at2759"/>
<dbReference type="AlphaFoldDB" id="A0A9N8DGE7"/>
<feature type="transmembrane region" description="Helical" evidence="3">
    <location>
        <begin position="241"/>
        <end position="266"/>
    </location>
</feature>
<feature type="region of interest" description="Disordered" evidence="2">
    <location>
        <begin position="964"/>
        <end position="996"/>
    </location>
</feature>
<feature type="transmembrane region" description="Helical" evidence="3">
    <location>
        <begin position="874"/>
        <end position="897"/>
    </location>
</feature>
<feature type="transmembrane region" description="Helical" evidence="3">
    <location>
        <begin position="798"/>
        <end position="820"/>
    </location>
</feature>
<feature type="transmembrane region" description="Helical" evidence="3">
    <location>
        <begin position="507"/>
        <end position="525"/>
    </location>
</feature>
<feature type="transmembrane region" description="Helical" evidence="3">
    <location>
        <begin position="746"/>
        <end position="765"/>
    </location>
</feature>
<dbReference type="PANTHER" id="PTHR10796">
    <property type="entry name" value="PATCHED-RELATED"/>
    <property type="match status" value="1"/>
</dbReference>
<feature type="region of interest" description="Disordered" evidence="2">
    <location>
        <begin position="418"/>
        <end position="486"/>
    </location>
</feature>